<dbReference type="Pfam" id="PF00126">
    <property type="entry name" value="HTH_1"/>
    <property type="match status" value="1"/>
</dbReference>
<dbReference type="SUPFAM" id="SSF53850">
    <property type="entry name" value="Periplasmic binding protein-like II"/>
    <property type="match status" value="1"/>
</dbReference>
<dbReference type="RefSeq" id="WP_151534652.1">
    <property type="nucleotide sequence ID" value="NZ_WBOS01000003.1"/>
</dbReference>
<keyword evidence="7" id="KW-1185">Reference proteome</keyword>
<dbReference type="CDD" id="cd05466">
    <property type="entry name" value="PBP2_LTTR_substrate"/>
    <property type="match status" value="1"/>
</dbReference>
<dbReference type="Proteomes" id="UP000481030">
    <property type="component" value="Unassembled WGS sequence"/>
</dbReference>
<evidence type="ECO:0000256" key="1">
    <source>
        <dbReference type="ARBA" id="ARBA00009437"/>
    </source>
</evidence>
<keyword evidence="4" id="KW-0804">Transcription</keyword>
<protein>
    <submittedName>
        <fullName evidence="6">LysR family transcriptional regulator</fullName>
    </submittedName>
</protein>
<feature type="domain" description="HTH lysR-type" evidence="5">
    <location>
        <begin position="1"/>
        <end position="58"/>
    </location>
</feature>
<dbReference type="Pfam" id="PF03466">
    <property type="entry name" value="LysR_substrate"/>
    <property type="match status" value="1"/>
</dbReference>
<organism evidence="6 7">
    <name type="scientific">Cytobacillus depressus</name>
    <dbReference type="NCBI Taxonomy" id="1602942"/>
    <lineage>
        <taxon>Bacteria</taxon>
        <taxon>Bacillati</taxon>
        <taxon>Bacillota</taxon>
        <taxon>Bacilli</taxon>
        <taxon>Bacillales</taxon>
        <taxon>Bacillaceae</taxon>
        <taxon>Cytobacillus</taxon>
    </lineage>
</organism>
<accession>A0A6L3V7X1</accession>
<dbReference type="GO" id="GO:0003700">
    <property type="term" value="F:DNA-binding transcription factor activity"/>
    <property type="evidence" value="ECO:0007669"/>
    <property type="project" value="InterPro"/>
</dbReference>
<dbReference type="AlphaFoldDB" id="A0A6L3V7X1"/>
<dbReference type="Gene3D" id="3.40.190.290">
    <property type="match status" value="1"/>
</dbReference>
<evidence type="ECO:0000313" key="6">
    <source>
        <dbReference type="EMBL" id="KAB2336697.1"/>
    </source>
</evidence>
<dbReference type="GO" id="GO:0000976">
    <property type="term" value="F:transcription cis-regulatory region binding"/>
    <property type="evidence" value="ECO:0007669"/>
    <property type="project" value="TreeGrafter"/>
</dbReference>
<dbReference type="InterPro" id="IPR005119">
    <property type="entry name" value="LysR_subst-bd"/>
</dbReference>
<proteinExistence type="inferred from homology"/>
<comment type="caution">
    <text evidence="6">The sequence shown here is derived from an EMBL/GenBank/DDBJ whole genome shotgun (WGS) entry which is preliminary data.</text>
</comment>
<name>A0A6L3V7X1_9BACI</name>
<dbReference type="InterPro" id="IPR036388">
    <property type="entry name" value="WH-like_DNA-bd_sf"/>
</dbReference>
<evidence type="ECO:0000256" key="4">
    <source>
        <dbReference type="ARBA" id="ARBA00023163"/>
    </source>
</evidence>
<evidence type="ECO:0000256" key="3">
    <source>
        <dbReference type="ARBA" id="ARBA00023125"/>
    </source>
</evidence>
<comment type="similarity">
    <text evidence="1">Belongs to the LysR transcriptional regulatory family.</text>
</comment>
<keyword evidence="2" id="KW-0805">Transcription regulation</keyword>
<evidence type="ECO:0000313" key="7">
    <source>
        <dbReference type="Proteomes" id="UP000481030"/>
    </source>
</evidence>
<dbReference type="Gene3D" id="1.10.10.10">
    <property type="entry name" value="Winged helix-like DNA-binding domain superfamily/Winged helix DNA-binding domain"/>
    <property type="match status" value="1"/>
</dbReference>
<sequence length="301" mass="35452">MQKQDYIILVTVHEEKNITKAAQKLFSSQPAVTYRLQKIEEEYNIKIFHREGNKLFFTSEGEYLVEFSKKMLFDLSKMEDYIKTLKKDSKGTIHLGVSSNFALYKLPPLIKRFLEIHSQTQVNVYTGWSSEIIQLIKKNEIQIGIVTGNYNWYDEKILLTEDPITIISKKPLDIKELPYLPMIYYQPNRVIGQTPEPTNPLARTIENWWQENYKIAPLIRMRLDKVETCKAMVENGLGFSIIPKSCLTEDDFFYTYDLKNDKNKLINRKTWLIFRKSTLELSSVNNFVTFMKMKASEENHF</sequence>
<dbReference type="InterPro" id="IPR036390">
    <property type="entry name" value="WH_DNA-bd_sf"/>
</dbReference>
<dbReference type="PANTHER" id="PTHR30126">
    <property type="entry name" value="HTH-TYPE TRANSCRIPTIONAL REGULATOR"/>
    <property type="match status" value="1"/>
</dbReference>
<keyword evidence="3" id="KW-0238">DNA-binding</keyword>
<dbReference type="PANTHER" id="PTHR30126:SF78">
    <property type="entry name" value="HTH LYSR-TYPE DOMAIN-CONTAINING PROTEIN"/>
    <property type="match status" value="1"/>
</dbReference>
<dbReference type="SUPFAM" id="SSF46785">
    <property type="entry name" value="Winged helix' DNA-binding domain"/>
    <property type="match status" value="1"/>
</dbReference>
<evidence type="ECO:0000259" key="5">
    <source>
        <dbReference type="PROSITE" id="PS50931"/>
    </source>
</evidence>
<dbReference type="PROSITE" id="PS50931">
    <property type="entry name" value="HTH_LYSR"/>
    <property type="match status" value="1"/>
</dbReference>
<dbReference type="OrthoDB" id="107670at2"/>
<evidence type="ECO:0000256" key="2">
    <source>
        <dbReference type="ARBA" id="ARBA00023015"/>
    </source>
</evidence>
<reference evidence="6 7" key="1">
    <citation type="journal article" date="2016" name="Antonie Van Leeuwenhoek">
        <title>Bacillus depressus sp. nov., isolated from soil of a sunflower field.</title>
        <authorList>
            <person name="Wei X."/>
            <person name="Xin D."/>
            <person name="Xin Y."/>
            <person name="Zhang H."/>
            <person name="Wang T."/>
            <person name="Zhang J."/>
        </authorList>
    </citation>
    <scope>NUCLEOTIDE SEQUENCE [LARGE SCALE GENOMIC DNA]</scope>
    <source>
        <strain evidence="6 7">BZ1</strain>
    </source>
</reference>
<dbReference type="PRINTS" id="PR00039">
    <property type="entry name" value="HTHLYSR"/>
</dbReference>
<dbReference type="InterPro" id="IPR000847">
    <property type="entry name" value="LysR_HTH_N"/>
</dbReference>
<dbReference type="EMBL" id="WBOS01000003">
    <property type="protein sequence ID" value="KAB2336697.1"/>
    <property type="molecule type" value="Genomic_DNA"/>
</dbReference>
<gene>
    <name evidence="6" type="ORF">F7731_10085</name>
</gene>